<dbReference type="InterPro" id="IPR002734">
    <property type="entry name" value="RibDG_C"/>
</dbReference>
<dbReference type="PANTHER" id="PTHR38011">
    <property type="entry name" value="DIHYDROFOLATE REDUCTASE FAMILY PROTEIN (AFU_ORTHOLOGUE AFUA_8G06820)"/>
    <property type="match status" value="1"/>
</dbReference>
<dbReference type="Pfam" id="PF01872">
    <property type="entry name" value="RibD_C"/>
    <property type="match status" value="1"/>
</dbReference>
<dbReference type="Proteomes" id="UP001597351">
    <property type="component" value="Unassembled WGS sequence"/>
</dbReference>
<dbReference type="InterPro" id="IPR050765">
    <property type="entry name" value="Riboflavin_Biosynth_HTPR"/>
</dbReference>
<dbReference type="EMBL" id="JBHUGD010000003">
    <property type="protein sequence ID" value="MFD1946693.1"/>
    <property type="molecule type" value="Genomic_DNA"/>
</dbReference>
<reference evidence="3" key="1">
    <citation type="journal article" date="2019" name="Int. J. Syst. Evol. Microbiol.">
        <title>The Global Catalogue of Microorganisms (GCM) 10K type strain sequencing project: providing services to taxonomists for standard genome sequencing and annotation.</title>
        <authorList>
            <consortium name="The Broad Institute Genomics Platform"/>
            <consortium name="The Broad Institute Genome Sequencing Center for Infectious Disease"/>
            <person name="Wu L."/>
            <person name="Ma J."/>
        </authorList>
    </citation>
    <scope>NUCLEOTIDE SEQUENCE [LARGE SCALE GENOMIC DNA]</scope>
    <source>
        <strain evidence="3">CGMCC 1.12477</strain>
    </source>
</reference>
<evidence type="ECO:0000313" key="3">
    <source>
        <dbReference type="Proteomes" id="UP001597351"/>
    </source>
</evidence>
<name>A0ABW4TJX8_9ACTN</name>
<dbReference type="InterPro" id="IPR024072">
    <property type="entry name" value="DHFR-like_dom_sf"/>
</dbReference>
<accession>A0ABW4TJX8</accession>
<comment type="caution">
    <text evidence="2">The sequence shown here is derived from an EMBL/GenBank/DDBJ whole genome shotgun (WGS) entry which is preliminary data.</text>
</comment>
<dbReference type="PANTHER" id="PTHR38011:SF12">
    <property type="entry name" value="BIFUNCTIONAL DEAMINASE-REDUCTASE DOMAIN PROTEIN"/>
    <property type="match status" value="1"/>
</dbReference>
<evidence type="ECO:0000313" key="2">
    <source>
        <dbReference type="EMBL" id="MFD1946693.1"/>
    </source>
</evidence>
<dbReference type="SUPFAM" id="SSF53597">
    <property type="entry name" value="Dihydrofolate reductase-like"/>
    <property type="match status" value="1"/>
</dbReference>
<organism evidence="2 3">
    <name type="scientific">Nocardioides aestuarii</name>
    <dbReference type="NCBI Taxonomy" id="252231"/>
    <lineage>
        <taxon>Bacteria</taxon>
        <taxon>Bacillati</taxon>
        <taxon>Actinomycetota</taxon>
        <taxon>Actinomycetes</taxon>
        <taxon>Propionibacteriales</taxon>
        <taxon>Nocardioidaceae</taxon>
        <taxon>Nocardioides</taxon>
    </lineage>
</organism>
<evidence type="ECO:0000259" key="1">
    <source>
        <dbReference type="Pfam" id="PF01872"/>
    </source>
</evidence>
<keyword evidence="3" id="KW-1185">Reference proteome</keyword>
<dbReference type="RefSeq" id="WP_343917084.1">
    <property type="nucleotide sequence ID" value="NZ_BAAAJT010000002.1"/>
</dbReference>
<sequence>MTQLVRWHTLMSLDGFIAGPHDEMGWALGAQLGSGETVDEIVGSTGALLVGRRTQDVEDRDQPGFYGGAFSGPFLVLRHHPPVDPPVVKGVTGRFLDVGIVEAVAIAKEAAGGADVGVLGAAIARQCLEAGLLDEVVVHVAPVLLGDGVRLFESRNTPAVGLHLVSATRDGDLTALRYTL</sequence>
<gene>
    <name evidence="2" type="ORF">ACFSDE_07815</name>
</gene>
<proteinExistence type="predicted"/>
<dbReference type="Gene3D" id="3.40.430.10">
    <property type="entry name" value="Dihydrofolate Reductase, subunit A"/>
    <property type="match status" value="1"/>
</dbReference>
<feature type="domain" description="Bacterial bifunctional deaminase-reductase C-terminal" evidence="1">
    <location>
        <begin position="5"/>
        <end position="172"/>
    </location>
</feature>
<protein>
    <submittedName>
        <fullName evidence="2">Dihydrofolate reductase family protein</fullName>
    </submittedName>
</protein>